<reference evidence="1 2" key="1">
    <citation type="journal article" date="2021" name="BMC Genomics">
        <title>Datura genome reveals duplications of psychoactive alkaloid biosynthetic genes and high mutation rate following tissue culture.</title>
        <authorList>
            <person name="Rajewski A."/>
            <person name="Carter-House D."/>
            <person name="Stajich J."/>
            <person name="Litt A."/>
        </authorList>
    </citation>
    <scope>NUCLEOTIDE SEQUENCE [LARGE SCALE GENOMIC DNA]</scope>
    <source>
        <strain evidence="1">AR-01</strain>
    </source>
</reference>
<organism evidence="1 2">
    <name type="scientific">Datura stramonium</name>
    <name type="common">Jimsonweed</name>
    <name type="synonym">Common thornapple</name>
    <dbReference type="NCBI Taxonomy" id="4076"/>
    <lineage>
        <taxon>Eukaryota</taxon>
        <taxon>Viridiplantae</taxon>
        <taxon>Streptophyta</taxon>
        <taxon>Embryophyta</taxon>
        <taxon>Tracheophyta</taxon>
        <taxon>Spermatophyta</taxon>
        <taxon>Magnoliopsida</taxon>
        <taxon>eudicotyledons</taxon>
        <taxon>Gunneridae</taxon>
        <taxon>Pentapetalae</taxon>
        <taxon>asterids</taxon>
        <taxon>lamiids</taxon>
        <taxon>Solanales</taxon>
        <taxon>Solanaceae</taxon>
        <taxon>Solanoideae</taxon>
        <taxon>Datureae</taxon>
        <taxon>Datura</taxon>
    </lineage>
</organism>
<keyword evidence="2" id="KW-1185">Reference proteome</keyword>
<evidence type="ECO:0000313" key="2">
    <source>
        <dbReference type="Proteomes" id="UP000823775"/>
    </source>
</evidence>
<comment type="caution">
    <text evidence="1">The sequence shown here is derived from an EMBL/GenBank/DDBJ whole genome shotgun (WGS) entry which is preliminary data.</text>
</comment>
<protein>
    <submittedName>
        <fullName evidence="1">Uncharacterized protein</fullName>
    </submittedName>
</protein>
<proteinExistence type="predicted"/>
<feature type="non-terminal residue" evidence="1">
    <location>
        <position position="65"/>
    </location>
</feature>
<sequence>LAIRDKIHDFGVGYIIAEPKECNVTLVREFYANWDTSFGESTKVKIKGQLVRFTYKRFNAFLDTP</sequence>
<dbReference type="Proteomes" id="UP000823775">
    <property type="component" value="Unassembled WGS sequence"/>
</dbReference>
<accession>A0ABS8TFD9</accession>
<dbReference type="EMBL" id="JACEIK010001502">
    <property type="protein sequence ID" value="MCD7469883.1"/>
    <property type="molecule type" value="Genomic_DNA"/>
</dbReference>
<feature type="non-terminal residue" evidence="1">
    <location>
        <position position="1"/>
    </location>
</feature>
<gene>
    <name evidence="1" type="ORF">HAX54_009295</name>
</gene>
<evidence type="ECO:0000313" key="1">
    <source>
        <dbReference type="EMBL" id="MCD7469883.1"/>
    </source>
</evidence>
<name>A0ABS8TFD9_DATST</name>